<gene>
    <name evidence="9" type="ORF">OT_ostta06g00250</name>
</gene>
<evidence type="ECO:0000313" key="9">
    <source>
        <dbReference type="EMBL" id="CEF98203.1"/>
    </source>
</evidence>
<dbReference type="AlphaFoldDB" id="A0A090N3J0"/>
<evidence type="ECO:0000256" key="5">
    <source>
        <dbReference type="ARBA" id="ARBA00022640"/>
    </source>
</evidence>
<feature type="disulfide bond" evidence="11">
    <location>
        <begin position="116"/>
        <end position="125"/>
    </location>
</feature>
<keyword evidence="4" id="KW-0602">Photosynthesis</keyword>
<sequence>MYTVCGANIIAAKAPTAAKKQDKVKRAVSLGLAGLAAATVSVAPAHADLTADLLARTEANKSLNDQKRAATSSANFERSRLVTDGFCQFPQNIFGCQNAAEKGSVKFLSDDMAIECEGTADGKTCSSKAPGAYPSFLGL</sequence>
<dbReference type="SMR" id="A0A090N3J0"/>
<evidence type="ECO:0000313" key="10">
    <source>
        <dbReference type="Proteomes" id="UP000009170"/>
    </source>
</evidence>
<evidence type="ECO:0000256" key="8">
    <source>
        <dbReference type="ARBA" id="ARBA00023136"/>
    </source>
</evidence>
<evidence type="ECO:0000256" key="4">
    <source>
        <dbReference type="ARBA" id="ARBA00022531"/>
    </source>
</evidence>
<keyword evidence="10" id="KW-1185">Reference proteome</keyword>
<dbReference type="InterPro" id="IPR044907">
    <property type="entry name" value="PSAN_sf"/>
</dbReference>
<dbReference type="Proteomes" id="UP000009170">
    <property type="component" value="Unassembled WGS sequence"/>
</dbReference>
<name>A0A090N3J0_OSTTA</name>
<dbReference type="OrthoDB" id="512227at2759"/>
<dbReference type="GO" id="GO:0030093">
    <property type="term" value="C:chloroplast photosystem I"/>
    <property type="evidence" value="ECO:0007669"/>
    <property type="project" value="TreeGrafter"/>
</dbReference>
<accession>A0A090N3J0</accession>
<dbReference type="PANTHER" id="PTHR36814">
    <property type="entry name" value="PHOTOSYSTEM I REACTION CENTER SUBUNIT N, CHLOROPLASTIC"/>
    <property type="match status" value="1"/>
</dbReference>
<dbReference type="GO" id="GO:0015979">
    <property type="term" value="P:photosynthesis"/>
    <property type="evidence" value="ECO:0007669"/>
    <property type="project" value="UniProtKB-KW"/>
</dbReference>
<feature type="disulfide bond" evidence="11">
    <location>
        <begin position="87"/>
        <end position="96"/>
    </location>
</feature>
<dbReference type="GeneID" id="9835343"/>
<dbReference type="Pfam" id="PF05479">
    <property type="entry name" value="PsaN"/>
    <property type="match status" value="1"/>
</dbReference>
<organism evidence="9 10">
    <name type="scientific">Ostreococcus tauri</name>
    <name type="common">Marine green alga</name>
    <dbReference type="NCBI Taxonomy" id="70448"/>
    <lineage>
        <taxon>Eukaryota</taxon>
        <taxon>Viridiplantae</taxon>
        <taxon>Chlorophyta</taxon>
        <taxon>Mamiellophyceae</taxon>
        <taxon>Mamiellales</taxon>
        <taxon>Bathycoccaceae</taxon>
        <taxon>Ostreococcus</taxon>
    </lineage>
</organism>
<evidence type="ECO:0007829" key="11">
    <source>
        <dbReference type="PDB" id="7YCA"/>
    </source>
</evidence>
<dbReference type="FunCoup" id="A0A090N3J0">
    <property type="interactions" value="498"/>
</dbReference>
<reference evidence="9 10" key="2">
    <citation type="journal article" date="2014" name="BMC Genomics">
        <title>An improved genome of the model marine alga Ostreococcus tauri unfolds by assessing Illumina de novo assemblies.</title>
        <authorList>
            <person name="Blanc-Mathieu R."/>
            <person name="Verhelst B."/>
            <person name="Derelle E."/>
            <person name="Rombauts S."/>
            <person name="Bouget F.Y."/>
            <person name="Carre I."/>
            <person name="Chateau A."/>
            <person name="Eyre-Walker A."/>
            <person name="Grimsley N."/>
            <person name="Moreau H."/>
            <person name="Piegu B."/>
            <person name="Rivals E."/>
            <person name="Schackwitz W."/>
            <person name="Van de Peer Y."/>
            <person name="Piganeau G."/>
        </authorList>
    </citation>
    <scope>NUCLEOTIDE SEQUENCE [LARGE SCALE GENOMIC DNA]</scope>
    <source>
        <strain evidence="10">OTTH 0595 / CCAP 157/2 / RCC745</strain>
    </source>
</reference>
<dbReference type="InParanoid" id="A0A090N3J0"/>
<keyword evidence="8" id="KW-0472">Membrane</keyword>
<accession>A0A454XN62</accession>
<dbReference type="EMDB" id="EMD-33737"/>
<keyword evidence="5" id="KW-0934">Plastid</keyword>
<accession>A0A1Y5IKI8</accession>
<dbReference type="STRING" id="70448.A0A090N3J0"/>
<reference evidence="11" key="3">
    <citation type="journal article" date="2023" name="Elife">
        <title>The photosystem I supercomplex from a primordial green alga &lt;i&gt;Ostreococcus tauri&lt;/i&gt; harbors three light-harvesting complex trimers.</title>
        <authorList>
            <person name="Ishii A."/>
            <person name="Shan J."/>
            <person name="Sheng X."/>
            <person name="Kim E."/>
            <person name="Watanabe A."/>
            <person name="Yokono M."/>
            <person name="Noda C."/>
            <person name="Song C."/>
            <person name="Murata K."/>
            <person name="Liu Z."/>
            <person name="Minagawa J."/>
        </authorList>
    </citation>
    <scope>STRUCTURE BY ELECTRON MICROSCOPY (2.94 ANGSTROMS)</scope>
    <scope>DISULFIDE BONDS</scope>
</reference>
<dbReference type="EMBL" id="CAID01000006">
    <property type="protein sequence ID" value="CEF98203.1"/>
    <property type="molecule type" value="Genomic_DNA"/>
</dbReference>
<dbReference type="KEGG" id="ota:OT_ostta06g00250"/>
<dbReference type="RefSeq" id="XP_022839136.1">
    <property type="nucleotide sequence ID" value="XM_022983923.1"/>
</dbReference>
<comment type="caution">
    <text evidence="9">The sequence shown here is derived from an EMBL/GenBank/DDBJ whole genome shotgun (WGS) entry which is preliminary data.</text>
</comment>
<comment type="similarity">
    <text evidence="2">Belongs to the psaN family.</text>
</comment>
<keyword evidence="11" id="KW-0002">3D-structure</keyword>
<dbReference type="InterPro" id="IPR008796">
    <property type="entry name" value="PSAN"/>
</dbReference>
<evidence type="ECO:0000256" key="1">
    <source>
        <dbReference type="ARBA" id="ARBA00004622"/>
    </source>
</evidence>
<evidence type="ECO:0000256" key="6">
    <source>
        <dbReference type="ARBA" id="ARBA00022836"/>
    </source>
</evidence>
<proteinExistence type="evidence at protein level"/>
<evidence type="ECO:0000256" key="7">
    <source>
        <dbReference type="ARBA" id="ARBA00023078"/>
    </source>
</evidence>
<dbReference type="Gene3D" id="4.10.1190.10">
    <property type="entry name" value="Chlorophyll A-B binding protein"/>
    <property type="match status" value="1"/>
</dbReference>
<comment type="subcellular location">
    <subcellularLocation>
        <location evidence="1">Plastid</location>
        <location evidence="1">Chloroplast thylakoid membrane</location>
        <topology evidence="1">Peripheral membrane protein</topology>
        <orientation evidence="1">Lumenal side</orientation>
    </subcellularLocation>
</comment>
<protein>
    <submittedName>
        <fullName evidence="9">Photosystem I PsaN, reaction centre subunit N</fullName>
    </submittedName>
</protein>
<dbReference type="PDB" id="7YCA">
    <property type="method" value="EM"/>
    <property type="resolution" value="2.94 A"/>
    <property type="chains" value="N=1-139"/>
</dbReference>
<feature type="binding site" evidence="11">
    <location>
        <position position="93"/>
    </location>
    <ligand>
        <name>chlorophyll a</name>
        <dbReference type="ChEBI" id="CHEBI:58416"/>
        <note>axial binding residue</note>
    </ligand>
    <ligandPart>
        <name>Mg</name>
        <dbReference type="ChEBI" id="CHEBI:25107"/>
    </ligandPart>
</feature>
<evidence type="ECO:0000256" key="3">
    <source>
        <dbReference type="ARBA" id="ARBA00022528"/>
    </source>
</evidence>
<dbReference type="PANTHER" id="PTHR36814:SF1">
    <property type="entry name" value="PHOTOSYSTEM I REACTION CENTER SUBUNIT N, CHLOROPLASTIC"/>
    <property type="match status" value="1"/>
</dbReference>
<keyword evidence="7" id="KW-0793">Thylakoid</keyword>
<keyword evidence="3" id="KW-0150">Chloroplast</keyword>
<keyword evidence="6" id="KW-0603">Photosystem I</keyword>
<reference evidence="10" key="1">
    <citation type="journal article" date="2006" name="Proc. Natl. Acad. Sci. U.S.A.">
        <title>Genome analysis of the smallest free-living eukaryote Ostreococcus tauri unveils many unique features.</title>
        <authorList>
            <person name="Derelle E."/>
            <person name="Ferraz C."/>
            <person name="Rombauts S."/>
            <person name="Rouze P."/>
            <person name="Worden A.Z."/>
            <person name="Robbens S."/>
            <person name="Partensky F."/>
            <person name="Degroeve S."/>
            <person name="Echeynie S."/>
            <person name="Cooke R."/>
            <person name="Saeys Y."/>
            <person name="Wuyts J."/>
            <person name="Jabbari K."/>
            <person name="Bowler C."/>
            <person name="Panaud O."/>
            <person name="Piegu B."/>
            <person name="Ball S.G."/>
            <person name="Ral J.-P."/>
            <person name="Bouget F.-Y."/>
            <person name="Piganeau G."/>
            <person name="De Baets B."/>
            <person name="Picard A."/>
            <person name="Delseny M."/>
            <person name="Demaille J."/>
            <person name="Van de Peer Y."/>
            <person name="Moreau H."/>
        </authorList>
    </citation>
    <scope>NUCLEOTIDE SEQUENCE [LARGE SCALE GENOMIC DNA]</scope>
    <source>
        <strain evidence="10">OTTH 0595 / CCAP 157/2 / RCC745</strain>
    </source>
</reference>
<evidence type="ECO:0000256" key="2">
    <source>
        <dbReference type="ARBA" id="ARBA00010661"/>
    </source>
</evidence>